<dbReference type="Gene3D" id="1.20.144.10">
    <property type="entry name" value="Phosphatidic acid phosphatase type 2/haloperoxidase"/>
    <property type="match status" value="1"/>
</dbReference>
<evidence type="ECO:0000259" key="2">
    <source>
        <dbReference type="PROSITE" id="PS51208"/>
    </source>
</evidence>
<dbReference type="InterPro" id="IPR013425">
    <property type="entry name" value="Autotrns_rpt"/>
</dbReference>
<dbReference type="InterPro" id="IPR001011">
    <property type="entry name" value="Acid_Pase_classA_bac"/>
</dbReference>
<accession>A0A135I050</accession>
<dbReference type="PANTHER" id="PTHR14969:SF60">
    <property type="entry name" value="NON-SPECIFIC ACID PHOSPHATASE"/>
    <property type="match status" value="1"/>
</dbReference>
<organism evidence="3 4">
    <name type="scientific">Paramesorhizobium deserti</name>
    <dbReference type="NCBI Taxonomy" id="1494590"/>
    <lineage>
        <taxon>Bacteria</taxon>
        <taxon>Pseudomonadati</taxon>
        <taxon>Pseudomonadota</taxon>
        <taxon>Alphaproteobacteria</taxon>
        <taxon>Hyphomicrobiales</taxon>
        <taxon>Phyllobacteriaceae</taxon>
        <taxon>Paramesorhizobium</taxon>
    </lineage>
</organism>
<dbReference type="PANTHER" id="PTHR14969">
    <property type="entry name" value="SPHINGOSINE-1-PHOSPHATE PHOSPHOHYDROLASE"/>
    <property type="match status" value="1"/>
</dbReference>
<dbReference type="EMBL" id="LNTU01000001">
    <property type="protein sequence ID" value="KXF78809.1"/>
    <property type="molecule type" value="Genomic_DNA"/>
</dbReference>
<keyword evidence="1" id="KW-0732">Signal</keyword>
<proteinExistence type="predicted"/>
<name>A0A135I050_9HYPH</name>
<reference evidence="3 4" key="1">
    <citation type="submission" date="2015-11" db="EMBL/GenBank/DDBJ databases">
        <title>Draft genome sequence of Paramesorhizobium deserti A-3-E, a strain highly resistant to diverse beta-lactam antibiotics.</title>
        <authorList>
            <person name="Lv R."/>
            <person name="Yang X."/>
            <person name="Fang N."/>
            <person name="Guo J."/>
            <person name="Luo X."/>
            <person name="Peng F."/>
            <person name="Yang R."/>
            <person name="Cui Y."/>
            <person name="Fang C."/>
            <person name="Song Y."/>
        </authorList>
    </citation>
    <scope>NUCLEOTIDE SEQUENCE [LARGE SCALE GENOMIC DNA]</scope>
    <source>
        <strain evidence="3 4">A-3-E</strain>
    </source>
</reference>
<dbReference type="Proteomes" id="UP000070107">
    <property type="component" value="Unassembled WGS sequence"/>
</dbReference>
<protein>
    <recommendedName>
        <fullName evidence="2">Autotransporter domain-containing protein</fullName>
    </recommendedName>
</protein>
<evidence type="ECO:0000313" key="4">
    <source>
        <dbReference type="Proteomes" id="UP000070107"/>
    </source>
</evidence>
<evidence type="ECO:0000313" key="3">
    <source>
        <dbReference type="EMBL" id="KXF78809.1"/>
    </source>
</evidence>
<dbReference type="InterPro" id="IPR036938">
    <property type="entry name" value="PAP2/HPO_sf"/>
</dbReference>
<dbReference type="InterPro" id="IPR006315">
    <property type="entry name" value="OM_autotransptr_brl_dom"/>
</dbReference>
<dbReference type="NCBIfam" id="TIGR01414">
    <property type="entry name" value="autotrans_barl"/>
    <property type="match status" value="1"/>
</dbReference>
<dbReference type="InterPro" id="IPR011050">
    <property type="entry name" value="Pectin_lyase_fold/virulence"/>
</dbReference>
<dbReference type="CDD" id="cd03397">
    <property type="entry name" value="PAP2_acid_phosphatase"/>
    <property type="match status" value="1"/>
</dbReference>
<dbReference type="SUPFAM" id="SSF51126">
    <property type="entry name" value="Pectin lyase-like"/>
    <property type="match status" value="1"/>
</dbReference>
<dbReference type="InterPro" id="IPR000326">
    <property type="entry name" value="PAP2/HPO"/>
</dbReference>
<dbReference type="Pfam" id="PF12951">
    <property type="entry name" value="PATR"/>
    <property type="match status" value="2"/>
</dbReference>
<dbReference type="AlphaFoldDB" id="A0A135I050"/>
<comment type="caution">
    <text evidence="3">The sequence shown here is derived from an EMBL/GenBank/DDBJ whole genome shotgun (WGS) entry which is preliminary data.</text>
</comment>
<sequence>MAQEAYLNKDVPAYVDTGATNQRGDARYATKETNAAVRLLSGFLDIWEPRTPFVDAGTSAPANGEFPAVPTTDWDGIPGSATDGRILNQAVHDHNIQYVIDATRNRTAQQATEAYLDDRRSKAISMLDGFGPLQDAWVKGTKQFTTILDVPADATTVKYDDGGNNRGIGSDGNPDLGLAVDLLGLVGADASTEPAKRYFKYARPWRWSSDVQVVPTLEPAKSSTPVTDGGFPSGHTAEAWRNALTMAYLVPQRFQELITRAVVMGDSRILAGMHSPLDVIGGRMLGTAAVVYNLNQASAQVLKAQAYEQTQAWLKKETNSTTATDLYVAAHAADLSVDRFASREANAAYVAARMTYGFAPIGATDKPAYVPKGAEVLLETRMPYLTADQRRAVLATTALPSGLPAMDDPEGYGRLNLFAAADGYGAFWQDVTVNMDKSLDGFNAFDAWRNDIGGTGKLTKQGTGTLMLTGLNTYSGGTVVSNGMLVGTNGNAFGTGAIQIDAAGQLVLNTLVESSLANSISGTGLFEKRGEGVVRFTGDGSAFAGTTNIAAGTLRVDGRLGGFIDVTGGTLGGNGTVGTTTVAAGGTLAPGASIGTLKVDGGLTFEKGSIYQVEVNPEGIESDLVQVTGTADLKGGSVAHIGANGNYHLASTYTILSAGTLNGAFEGVTSDFAFLTPELRYDYGQGTVALQLSRNDRSFASAARTRNQIAAANGIESIGFDGKSPVYSAVAQLPDDGDLIRDSFDQLSGEIHASVKSALIEDSRFVRDAAANRLRAAFDGVGAAAMPVLAYGPDGIKPIAGDQTQGLAAWGHAFGSWGSFDGDSNAAGLDTSTGGFLMGVDTVVADTWRLGVMAGYGRLSFDADGRNASGSSDNYHLGLYGGTQWGQLGFRSGLAYSWHNIETSRSVAIPGLADSLKGEYDAGTFQAFGEFGYRIDTSGVSFEPFANLAHVSLHADGFDEEGGAAALSGDSNTTDVTFTTLGLRASTGFMLGGMQATARGMAGWRHGFGDTTPLATQAFAGSDAFTVAGAPIAEDAAIIEAGFDIDLTNAATLGVSYEGQFGGEVKQNGFNAKLQVKF</sequence>
<dbReference type="SMART" id="SM00014">
    <property type="entry name" value="acidPPc"/>
    <property type="match status" value="1"/>
</dbReference>
<dbReference type="InterPro" id="IPR005546">
    <property type="entry name" value="Autotransporte_beta"/>
</dbReference>
<dbReference type="InterPro" id="IPR036709">
    <property type="entry name" value="Autotransporte_beta_dom_sf"/>
</dbReference>
<dbReference type="GO" id="GO:0019867">
    <property type="term" value="C:outer membrane"/>
    <property type="evidence" value="ECO:0007669"/>
    <property type="project" value="InterPro"/>
</dbReference>
<dbReference type="Gene3D" id="2.40.128.130">
    <property type="entry name" value="Autotransporter beta-domain"/>
    <property type="match status" value="1"/>
</dbReference>
<dbReference type="Pfam" id="PF01569">
    <property type="entry name" value="PAP2"/>
    <property type="match status" value="1"/>
</dbReference>
<feature type="domain" description="Autotransporter" evidence="2">
    <location>
        <begin position="802"/>
        <end position="1078"/>
    </location>
</feature>
<dbReference type="SUPFAM" id="SSF103515">
    <property type="entry name" value="Autotransporter"/>
    <property type="match status" value="1"/>
</dbReference>
<dbReference type="Pfam" id="PF03797">
    <property type="entry name" value="Autotransporter"/>
    <property type="match status" value="1"/>
</dbReference>
<gene>
    <name evidence="3" type="ORF">ATN84_03320</name>
</gene>
<dbReference type="STRING" id="1494590.ATN84_03320"/>
<dbReference type="NCBIfam" id="TIGR02601">
    <property type="entry name" value="autotrns_rpt"/>
    <property type="match status" value="2"/>
</dbReference>
<dbReference type="GO" id="GO:0030288">
    <property type="term" value="C:outer membrane-bounded periplasmic space"/>
    <property type="evidence" value="ECO:0007669"/>
    <property type="project" value="InterPro"/>
</dbReference>
<keyword evidence="4" id="KW-1185">Reference proteome</keyword>
<evidence type="ECO:0000256" key="1">
    <source>
        <dbReference type="ARBA" id="ARBA00022729"/>
    </source>
</evidence>
<dbReference type="PROSITE" id="PS51208">
    <property type="entry name" value="AUTOTRANSPORTER"/>
    <property type="match status" value="1"/>
</dbReference>
<dbReference type="GO" id="GO:0003993">
    <property type="term" value="F:acid phosphatase activity"/>
    <property type="evidence" value="ECO:0007669"/>
    <property type="project" value="InterPro"/>
</dbReference>
<dbReference type="SUPFAM" id="SSF48317">
    <property type="entry name" value="Acid phosphatase/Vanadium-dependent haloperoxidase"/>
    <property type="match status" value="1"/>
</dbReference>
<dbReference type="SMART" id="SM00869">
    <property type="entry name" value="Autotransporter"/>
    <property type="match status" value="1"/>
</dbReference>